<gene>
    <name evidence="1" type="ORF">QYE76_014562</name>
</gene>
<accession>A0AAD8X6X1</accession>
<protein>
    <submittedName>
        <fullName evidence="1">Uncharacterized protein</fullName>
    </submittedName>
</protein>
<sequence length="148" mass="16500">MSRANLQDFANPKPIMVDIAEEPPRHPVRHFWHRSPSPLDNEARSGEEEAFAKHFVDGNFVDNNDEEAAATEATRIVSEAEAAAVWRHDKADLCQVRAYKAAQKKATVLCAKIERLTTTRARSLPPPRHLPPVRYPGAIFGKPRLAAA</sequence>
<keyword evidence="2" id="KW-1185">Reference proteome</keyword>
<reference evidence="1" key="1">
    <citation type="submission" date="2023-07" db="EMBL/GenBank/DDBJ databases">
        <title>A chromosome-level genome assembly of Lolium multiflorum.</title>
        <authorList>
            <person name="Chen Y."/>
            <person name="Copetti D."/>
            <person name="Kolliker R."/>
            <person name="Studer B."/>
        </authorList>
    </citation>
    <scope>NUCLEOTIDE SEQUENCE</scope>
    <source>
        <strain evidence="1">02402/16</strain>
        <tissue evidence="1">Leaf</tissue>
    </source>
</reference>
<comment type="caution">
    <text evidence="1">The sequence shown here is derived from an EMBL/GenBank/DDBJ whole genome shotgun (WGS) entry which is preliminary data.</text>
</comment>
<proteinExistence type="predicted"/>
<dbReference type="AlphaFoldDB" id="A0AAD8X6X1"/>
<dbReference type="EMBL" id="JAUUTY010000001">
    <property type="protein sequence ID" value="KAK1697865.1"/>
    <property type="molecule type" value="Genomic_DNA"/>
</dbReference>
<name>A0AAD8X6X1_LOLMU</name>
<dbReference type="Proteomes" id="UP001231189">
    <property type="component" value="Unassembled WGS sequence"/>
</dbReference>
<organism evidence="1 2">
    <name type="scientific">Lolium multiflorum</name>
    <name type="common">Italian ryegrass</name>
    <name type="synonym">Lolium perenne subsp. multiflorum</name>
    <dbReference type="NCBI Taxonomy" id="4521"/>
    <lineage>
        <taxon>Eukaryota</taxon>
        <taxon>Viridiplantae</taxon>
        <taxon>Streptophyta</taxon>
        <taxon>Embryophyta</taxon>
        <taxon>Tracheophyta</taxon>
        <taxon>Spermatophyta</taxon>
        <taxon>Magnoliopsida</taxon>
        <taxon>Liliopsida</taxon>
        <taxon>Poales</taxon>
        <taxon>Poaceae</taxon>
        <taxon>BOP clade</taxon>
        <taxon>Pooideae</taxon>
        <taxon>Poodae</taxon>
        <taxon>Poeae</taxon>
        <taxon>Poeae Chloroplast Group 2 (Poeae type)</taxon>
        <taxon>Loliodinae</taxon>
        <taxon>Loliinae</taxon>
        <taxon>Lolium</taxon>
    </lineage>
</organism>
<evidence type="ECO:0000313" key="2">
    <source>
        <dbReference type="Proteomes" id="UP001231189"/>
    </source>
</evidence>
<evidence type="ECO:0000313" key="1">
    <source>
        <dbReference type="EMBL" id="KAK1697865.1"/>
    </source>
</evidence>